<protein>
    <submittedName>
        <fullName evidence="1">Uncharacterized protein</fullName>
    </submittedName>
</protein>
<proteinExistence type="predicted"/>
<evidence type="ECO:0000313" key="2">
    <source>
        <dbReference type="Proteomes" id="UP000224521"/>
    </source>
</evidence>
<keyword evidence="2" id="KW-1185">Reference proteome</keyword>
<accession>A0A1J0GST4</accession>
<organism evidence="1 2">
    <name type="scientific">Shigella phage SH7</name>
    <dbReference type="NCBI Taxonomy" id="1913049"/>
    <lineage>
        <taxon>Viruses</taxon>
        <taxon>Duplodnaviria</taxon>
        <taxon>Heunggongvirae</taxon>
        <taxon>Uroviricota</taxon>
        <taxon>Caudoviricetes</taxon>
        <taxon>Pantevenvirales</taxon>
        <taxon>Straboviridae</taxon>
        <taxon>Tevenvirinae</taxon>
        <taxon>Tequatrovirus</taxon>
        <taxon>Tequatrovirus sh7</taxon>
    </lineage>
</organism>
<dbReference type="InterPro" id="IPR020303">
    <property type="entry name" value="DUF5495"/>
</dbReference>
<dbReference type="Proteomes" id="UP000224521">
    <property type="component" value="Segment"/>
</dbReference>
<dbReference type="Pfam" id="PF17599">
    <property type="entry name" value="DUF5495"/>
    <property type="match status" value="1"/>
</dbReference>
<dbReference type="EMBL" id="KX828711">
    <property type="protein sequence ID" value="APC45211.1"/>
    <property type="molecule type" value="Genomic_DNA"/>
</dbReference>
<name>A0A1J0GST4_9CAUD</name>
<gene>
    <name evidence="1" type="ORF">SH7_0063</name>
</gene>
<evidence type="ECO:0000313" key="1">
    <source>
        <dbReference type="EMBL" id="APC45211.1"/>
    </source>
</evidence>
<reference evidence="1 2" key="1">
    <citation type="submission" date="2016-09" db="EMBL/GenBank/DDBJ databases">
        <title>Characterization of two polyvalent phages infecting Enterobacteriaceae.</title>
        <authorList>
            <person name="Hamdi S."/>
            <person name="Rousseau G.M."/>
            <person name="Labrie S.J."/>
            <person name="Tremblay D.M."/>
            <person name="Kourda R.S."/>
            <person name="Slama K.B."/>
            <person name="Moineau S."/>
        </authorList>
    </citation>
    <scope>NUCLEOTIDE SEQUENCE [LARGE SCALE GENOMIC DNA]</scope>
</reference>
<sequence length="73" mass="8327">MNMNEALINDLRLAGYEVNTNGIGLTQIEGNGFILEYEFSQWWLYANYGELIEYVDQFDSLDAALEAAKLMNV</sequence>